<keyword evidence="3" id="KW-1185">Reference proteome</keyword>
<sequence length="480" mass="53862">MDTSKDGKRSYSCRSALSKKLVPFLNREELTDIHVKVGQRTFAAHRLVLGSWSDELANLIMTASPDNVIELTQDATDKEIEVFETVLNFLYTGEMSFSSGNVRMVMSLANRLGLKKLGDMAQDWVGDMINQGSMVGAITWLRDTDEYDYVSLKNDCLRTLSLYFQYIPKASWLGLSLKELCSILERRDLVVDNELEVITRVDDWLKAKGSIEENKDLYLEIVPKIRFPLVEISQLLHLKEASPIVKFATDYFPSILNESFKYRALSIEVGLTVSNADSRGSHLQASYAFLKKSDFEPRLYLNFVPPGKVISSSNRSQRSQRQNGCFKEINIDAYKTEMKCEVRGATGAWSLETGSRFFSFVLRLEPIQMGDTEAWGVRYEITSSKSYQSNASYVMVLVTRPQDKDSDFYLPENPIVMTKEGSLSKVSGISPSDTISVSTQPIFAGRKPKKVEVAAIVYLMMSEPSDPGVEGPGVDSGESD</sequence>
<proteinExistence type="predicted"/>
<dbReference type="SMART" id="SM00875">
    <property type="entry name" value="BACK"/>
    <property type="match status" value="1"/>
</dbReference>
<dbReference type="RefSeq" id="XP_030847431.1">
    <property type="nucleotide sequence ID" value="XM_030991571.1"/>
</dbReference>
<dbReference type="InterPro" id="IPR051481">
    <property type="entry name" value="BTB-POZ/Galectin-3-binding"/>
</dbReference>
<reference evidence="2" key="2">
    <citation type="submission" date="2021-01" db="UniProtKB">
        <authorList>
            <consortium name="EnsemblMetazoa"/>
        </authorList>
    </citation>
    <scope>IDENTIFICATION</scope>
</reference>
<dbReference type="OMA" id="CAVRDET"/>
<dbReference type="KEGG" id="spu:115926636"/>
<dbReference type="AlphaFoldDB" id="A0A7M7P810"/>
<protein>
    <recommendedName>
        <fullName evidence="1">BTB domain-containing protein</fullName>
    </recommendedName>
</protein>
<feature type="domain" description="BTB" evidence="1">
    <location>
        <begin position="31"/>
        <end position="99"/>
    </location>
</feature>
<dbReference type="InterPro" id="IPR011333">
    <property type="entry name" value="SKP1/BTB/POZ_sf"/>
</dbReference>
<dbReference type="SMART" id="SM00225">
    <property type="entry name" value="BTB"/>
    <property type="match status" value="1"/>
</dbReference>
<dbReference type="Gene3D" id="3.30.710.10">
    <property type="entry name" value="Potassium Channel Kv1.1, Chain A"/>
    <property type="match status" value="1"/>
</dbReference>
<dbReference type="GeneID" id="115926636"/>
<dbReference type="OrthoDB" id="2359033at2759"/>
<dbReference type="PANTHER" id="PTHR24410">
    <property type="entry name" value="HL07962P-RELATED"/>
    <property type="match status" value="1"/>
</dbReference>
<reference evidence="3" key="1">
    <citation type="submission" date="2015-02" db="EMBL/GenBank/DDBJ databases">
        <title>Genome sequencing for Strongylocentrotus purpuratus.</title>
        <authorList>
            <person name="Murali S."/>
            <person name="Liu Y."/>
            <person name="Vee V."/>
            <person name="English A."/>
            <person name="Wang M."/>
            <person name="Skinner E."/>
            <person name="Han Y."/>
            <person name="Muzny D.M."/>
            <person name="Worley K.C."/>
            <person name="Gibbs R.A."/>
        </authorList>
    </citation>
    <scope>NUCLEOTIDE SEQUENCE</scope>
</reference>
<accession>A0A7M7P810</accession>
<evidence type="ECO:0000259" key="1">
    <source>
        <dbReference type="PROSITE" id="PS50097"/>
    </source>
</evidence>
<dbReference type="Proteomes" id="UP000007110">
    <property type="component" value="Unassembled WGS sequence"/>
</dbReference>
<dbReference type="PANTHER" id="PTHR24410:SF48">
    <property type="entry name" value="BTB DOMAIN-CONTAINING PROTEIN"/>
    <property type="match status" value="1"/>
</dbReference>
<evidence type="ECO:0000313" key="2">
    <source>
        <dbReference type="EnsemblMetazoa" id="XP_030847431"/>
    </source>
</evidence>
<dbReference type="InterPro" id="IPR011705">
    <property type="entry name" value="BACK"/>
</dbReference>
<dbReference type="InterPro" id="IPR000210">
    <property type="entry name" value="BTB/POZ_dom"/>
</dbReference>
<dbReference type="SUPFAM" id="SSF54695">
    <property type="entry name" value="POZ domain"/>
    <property type="match status" value="1"/>
</dbReference>
<dbReference type="InParanoid" id="A0A7M7P810"/>
<organism evidence="2 3">
    <name type="scientific">Strongylocentrotus purpuratus</name>
    <name type="common">Purple sea urchin</name>
    <dbReference type="NCBI Taxonomy" id="7668"/>
    <lineage>
        <taxon>Eukaryota</taxon>
        <taxon>Metazoa</taxon>
        <taxon>Echinodermata</taxon>
        <taxon>Eleutherozoa</taxon>
        <taxon>Echinozoa</taxon>
        <taxon>Echinoidea</taxon>
        <taxon>Euechinoidea</taxon>
        <taxon>Echinacea</taxon>
        <taxon>Camarodonta</taxon>
        <taxon>Echinidea</taxon>
        <taxon>Strongylocentrotidae</taxon>
        <taxon>Strongylocentrotus</taxon>
    </lineage>
</organism>
<dbReference type="EnsemblMetazoa" id="XM_030991571">
    <property type="protein sequence ID" value="XP_030847431"/>
    <property type="gene ID" value="LOC115926636"/>
</dbReference>
<dbReference type="Gene3D" id="1.25.40.420">
    <property type="match status" value="1"/>
</dbReference>
<name>A0A7M7P810_STRPU</name>
<dbReference type="CDD" id="cd18186">
    <property type="entry name" value="BTB_POZ_ZBTB_KLHL-like"/>
    <property type="match status" value="1"/>
</dbReference>
<evidence type="ECO:0000313" key="3">
    <source>
        <dbReference type="Proteomes" id="UP000007110"/>
    </source>
</evidence>
<dbReference type="PROSITE" id="PS50097">
    <property type="entry name" value="BTB"/>
    <property type="match status" value="1"/>
</dbReference>
<dbReference type="Pfam" id="PF00651">
    <property type="entry name" value="BTB"/>
    <property type="match status" value="1"/>
</dbReference>
<dbReference type="Pfam" id="PF07707">
    <property type="entry name" value="BACK"/>
    <property type="match status" value="1"/>
</dbReference>